<name>A0A6V6YNP1_9FLAO</name>
<evidence type="ECO:0008006" key="3">
    <source>
        <dbReference type="Google" id="ProtNLM"/>
    </source>
</evidence>
<evidence type="ECO:0000313" key="1">
    <source>
        <dbReference type="EMBL" id="CAD0001070.1"/>
    </source>
</evidence>
<evidence type="ECO:0000313" key="2">
    <source>
        <dbReference type="Proteomes" id="UP000530060"/>
    </source>
</evidence>
<sequence>MRTKTAIVTGGNSGLSFATAKKLVITESKPI</sequence>
<dbReference type="AlphaFoldDB" id="A0A6V6YNP1"/>
<organism evidence="1 2">
    <name type="scientific">Flavobacterium salmonis</name>
    <dbReference type="NCBI Taxonomy" id="2654844"/>
    <lineage>
        <taxon>Bacteria</taxon>
        <taxon>Pseudomonadati</taxon>
        <taxon>Bacteroidota</taxon>
        <taxon>Flavobacteriia</taxon>
        <taxon>Flavobacteriales</taxon>
        <taxon>Flavobacteriaceae</taxon>
        <taxon>Flavobacterium</taxon>
    </lineage>
</organism>
<keyword evidence="2" id="KW-1185">Reference proteome</keyword>
<proteinExistence type="predicted"/>
<dbReference type="EMBL" id="CAIJDP010000052">
    <property type="protein sequence ID" value="CAD0001070.1"/>
    <property type="molecule type" value="Genomic_DNA"/>
</dbReference>
<comment type="caution">
    <text evidence="1">The sequence shown here is derived from an EMBL/GenBank/DDBJ whole genome shotgun (WGS) entry which is preliminary data.</text>
</comment>
<dbReference type="Proteomes" id="UP000530060">
    <property type="component" value="Unassembled WGS sequence"/>
</dbReference>
<protein>
    <recommendedName>
        <fullName evidence="3">Short chain dehydrogenase</fullName>
    </recommendedName>
</protein>
<accession>A0A6V6YNP1</accession>
<gene>
    <name evidence="1" type="ORF">FLAT13_00366</name>
</gene>
<reference evidence="1 2" key="1">
    <citation type="submission" date="2020-06" db="EMBL/GenBank/DDBJ databases">
        <authorList>
            <person name="Criscuolo A."/>
        </authorList>
    </citation>
    <scope>NUCLEOTIDE SEQUENCE [LARGE SCALE GENOMIC DNA]</scope>
    <source>
        <strain evidence="2">CIP 111411</strain>
    </source>
</reference>